<dbReference type="AlphaFoldDB" id="A0A3M8SRG1"/>
<keyword evidence="2" id="KW-0732">Signal</keyword>
<dbReference type="EMBL" id="RIBS01000005">
    <property type="protein sequence ID" value="RNF83285.1"/>
    <property type="molecule type" value="Genomic_DNA"/>
</dbReference>
<evidence type="ECO:0000313" key="3">
    <source>
        <dbReference type="EMBL" id="RNF83285.1"/>
    </source>
</evidence>
<protein>
    <submittedName>
        <fullName evidence="3">Uncharacterized protein</fullName>
    </submittedName>
</protein>
<comment type="caution">
    <text evidence="3">The sequence shown here is derived from an EMBL/GenBank/DDBJ whole genome shotgun (WGS) entry which is preliminary data.</text>
</comment>
<feature type="region of interest" description="Disordered" evidence="1">
    <location>
        <begin position="523"/>
        <end position="557"/>
    </location>
</feature>
<name>A0A3M8SRG1_9GAMM</name>
<reference evidence="3 4" key="1">
    <citation type="submission" date="2018-11" db="EMBL/GenBank/DDBJ databases">
        <title>Lysobacter cryohumiis sp. nov., isolated from soil in the Tianshan Mountains, Xinjiang, China.</title>
        <authorList>
            <person name="Luo Y."/>
            <person name="Sheng H."/>
        </authorList>
    </citation>
    <scope>NUCLEOTIDE SEQUENCE [LARGE SCALE GENOMIC DNA]</scope>
    <source>
        <strain evidence="3 4">ZS60</strain>
    </source>
</reference>
<evidence type="ECO:0000256" key="2">
    <source>
        <dbReference type="SAM" id="SignalP"/>
    </source>
</evidence>
<proteinExistence type="predicted"/>
<gene>
    <name evidence="3" type="ORF">EER27_12395</name>
</gene>
<organism evidence="3 4">
    <name type="scientific">Montanilutibacter psychrotolerans</name>
    <dbReference type="NCBI Taxonomy" id="1327343"/>
    <lineage>
        <taxon>Bacteria</taxon>
        <taxon>Pseudomonadati</taxon>
        <taxon>Pseudomonadota</taxon>
        <taxon>Gammaproteobacteria</taxon>
        <taxon>Lysobacterales</taxon>
        <taxon>Lysobacteraceae</taxon>
        <taxon>Montanilutibacter</taxon>
    </lineage>
</organism>
<accession>A0A3M8SRG1</accession>
<dbReference type="Proteomes" id="UP000267049">
    <property type="component" value="Unassembled WGS sequence"/>
</dbReference>
<feature type="compositionally biased region" description="Low complexity" evidence="1">
    <location>
        <begin position="524"/>
        <end position="534"/>
    </location>
</feature>
<feature type="compositionally biased region" description="Basic and acidic residues" evidence="1">
    <location>
        <begin position="538"/>
        <end position="550"/>
    </location>
</feature>
<dbReference type="OrthoDB" id="6195379at2"/>
<feature type="signal peptide" evidence="2">
    <location>
        <begin position="1"/>
        <end position="25"/>
    </location>
</feature>
<evidence type="ECO:0000256" key="1">
    <source>
        <dbReference type="SAM" id="MobiDB-lite"/>
    </source>
</evidence>
<dbReference type="RefSeq" id="WP_123088416.1">
    <property type="nucleotide sequence ID" value="NZ_RIBS01000005.1"/>
</dbReference>
<feature type="chain" id="PRO_5018249644" evidence="2">
    <location>
        <begin position="26"/>
        <end position="590"/>
    </location>
</feature>
<evidence type="ECO:0000313" key="4">
    <source>
        <dbReference type="Proteomes" id="UP000267049"/>
    </source>
</evidence>
<sequence>MRSASPLNRALSVGLLALATIAPWASRGAPSDAATFDVRQFVCPLSGETFSQDVGYAAMPLVQFADGSWLGDHLVDAQIPECPRDGLVLIPDYANADQAQSLPYLEYSLDQLMQLHDLLGSDAYRKLRHSSRHERAQWLATQLGMPAQTRMQLLVRASWATTDRADRRRLVTRIADEGPTLIEAFTTPEAEKRTARLLVANALREMGRFADANTLLDSMLASIPADANVTDPDNTQALVGTISGLQEAIAHRDDDRFPVDLSSAKWAASVCNGGDLPPPYGPITTNAKAACERRQRDRQSREDSLQETIRLGETPEELERQCRTTPAGQQTPGLARACELAQGVRDERVGHELVVHQARQVAADCEATPAQERNGPLGSACFSYETALQFALANVLIDDNAAYAIICADDELPEDRAGFATLACSTAQSDRLDRAIEKLLAAPASLDAACAATPERDRGLELNLACHRRHSELWQARVDRLAADPAAYDTACAKIDTRTVDAPREGEYDDVLCDDARRARERSASAQARVAAESNEPSGEKPSQDDERPQVDVFAPDSDLSKVALEYAQRVVDKAKAEGTYPKRKRGDLF</sequence>
<keyword evidence="4" id="KW-1185">Reference proteome</keyword>